<evidence type="ECO:0000313" key="3">
    <source>
        <dbReference type="EMBL" id="KAK3594184.1"/>
    </source>
</evidence>
<evidence type="ECO:0000256" key="1">
    <source>
        <dbReference type="SAM" id="Coils"/>
    </source>
</evidence>
<dbReference type="Proteomes" id="UP001195483">
    <property type="component" value="Unassembled WGS sequence"/>
</dbReference>
<accession>A0AAE0SLZ6</accession>
<comment type="caution">
    <text evidence="3">The sequence shown here is derived from an EMBL/GenBank/DDBJ whole genome shotgun (WGS) entry which is preliminary data.</text>
</comment>
<gene>
    <name evidence="3" type="ORF">CHS0354_007084</name>
</gene>
<protein>
    <submittedName>
        <fullName evidence="3">Uncharacterized protein</fullName>
    </submittedName>
</protein>
<organism evidence="3 4">
    <name type="scientific">Potamilus streckersoni</name>
    <dbReference type="NCBI Taxonomy" id="2493646"/>
    <lineage>
        <taxon>Eukaryota</taxon>
        <taxon>Metazoa</taxon>
        <taxon>Spiralia</taxon>
        <taxon>Lophotrochozoa</taxon>
        <taxon>Mollusca</taxon>
        <taxon>Bivalvia</taxon>
        <taxon>Autobranchia</taxon>
        <taxon>Heteroconchia</taxon>
        <taxon>Palaeoheterodonta</taxon>
        <taxon>Unionida</taxon>
        <taxon>Unionoidea</taxon>
        <taxon>Unionidae</taxon>
        <taxon>Ambleminae</taxon>
        <taxon>Lampsilini</taxon>
        <taxon>Potamilus</taxon>
    </lineage>
</organism>
<feature type="region of interest" description="Disordered" evidence="2">
    <location>
        <begin position="288"/>
        <end position="326"/>
    </location>
</feature>
<feature type="compositionally biased region" description="Basic and acidic residues" evidence="2">
    <location>
        <begin position="301"/>
        <end position="326"/>
    </location>
</feature>
<reference evidence="3" key="1">
    <citation type="journal article" date="2021" name="Genome Biol. Evol.">
        <title>A High-Quality Reference Genome for a Parasitic Bivalve with Doubly Uniparental Inheritance (Bivalvia: Unionida).</title>
        <authorList>
            <person name="Smith C.H."/>
        </authorList>
    </citation>
    <scope>NUCLEOTIDE SEQUENCE</scope>
    <source>
        <strain evidence="3">CHS0354</strain>
    </source>
</reference>
<reference evidence="3" key="3">
    <citation type="submission" date="2023-05" db="EMBL/GenBank/DDBJ databases">
        <authorList>
            <person name="Smith C.H."/>
        </authorList>
    </citation>
    <scope>NUCLEOTIDE SEQUENCE</scope>
    <source>
        <strain evidence="3">CHS0354</strain>
        <tissue evidence="3">Mantle</tissue>
    </source>
</reference>
<keyword evidence="4" id="KW-1185">Reference proteome</keyword>
<sequence>MLWHLKRRDLHKKCVEHARNFGNATYFYAPSLEPENGYRYVRFHVESNESIDFDRRKLENIRTAVAELLLVPPEFVLVYGLEPSSSLIITFMMPEYYASLLIEMVVDYRIPQLLDVGIDTIYYDGKLYDLLGNGNNEDHPDSIRGKLEGRKELLERLKRANARLEQTENEALELNRLLDKAKMDLQKIKKEKEKNKFATIPTLRPHGDSLDPFLERTKESRPYPEKGSEARDECEDDIREWKSDTVQYLFGHTRTLFRKFTSSFSPDKNPYGKTPSGLSILKGLIKAKRVQSGNGTGKKSSNRDNCKRKSHDRPSHENFERLRMGP</sequence>
<reference evidence="3" key="2">
    <citation type="journal article" date="2021" name="Genome Biol. Evol.">
        <title>Developing a high-quality reference genome for a parasitic bivalve with doubly uniparental inheritance (Bivalvia: Unionida).</title>
        <authorList>
            <person name="Smith C.H."/>
        </authorList>
    </citation>
    <scope>NUCLEOTIDE SEQUENCE</scope>
    <source>
        <strain evidence="3">CHS0354</strain>
        <tissue evidence="3">Mantle</tissue>
    </source>
</reference>
<dbReference type="EMBL" id="JAEAOA010000477">
    <property type="protein sequence ID" value="KAK3594184.1"/>
    <property type="molecule type" value="Genomic_DNA"/>
</dbReference>
<proteinExistence type="predicted"/>
<feature type="coiled-coil region" evidence="1">
    <location>
        <begin position="147"/>
        <end position="191"/>
    </location>
</feature>
<dbReference type="AlphaFoldDB" id="A0AAE0SLZ6"/>
<evidence type="ECO:0000313" key="4">
    <source>
        <dbReference type="Proteomes" id="UP001195483"/>
    </source>
</evidence>
<feature type="region of interest" description="Disordered" evidence="2">
    <location>
        <begin position="207"/>
        <end position="234"/>
    </location>
</feature>
<feature type="compositionally biased region" description="Basic and acidic residues" evidence="2">
    <location>
        <begin position="207"/>
        <end position="231"/>
    </location>
</feature>
<evidence type="ECO:0000256" key="2">
    <source>
        <dbReference type="SAM" id="MobiDB-lite"/>
    </source>
</evidence>
<feature type="non-terminal residue" evidence="3">
    <location>
        <position position="326"/>
    </location>
</feature>
<name>A0AAE0SLZ6_9BIVA</name>
<keyword evidence="1" id="KW-0175">Coiled coil</keyword>